<evidence type="ECO:0000313" key="1">
    <source>
        <dbReference type="EMBL" id="MBO1916169.1"/>
    </source>
</evidence>
<comment type="caution">
    <text evidence="1">The sequence shown here is derived from an EMBL/GenBank/DDBJ whole genome shotgun (WGS) entry which is preliminary data.</text>
</comment>
<evidence type="ECO:0000313" key="2">
    <source>
        <dbReference type="Proteomes" id="UP000664477"/>
    </source>
</evidence>
<dbReference type="EMBL" id="JAGETQ010000041">
    <property type="protein sequence ID" value="MBO1916169.1"/>
    <property type="molecule type" value="Genomic_DNA"/>
</dbReference>
<dbReference type="Proteomes" id="UP000664477">
    <property type="component" value="Unassembled WGS sequence"/>
</dbReference>
<proteinExistence type="predicted"/>
<sequence length="64" mass="7181">MIPISSNHSLQIKGTSYGDRYPHYAEFSENTSSLATLYRFNDANTTIAFGPLIELKRLMKSAVI</sequence>
<organism evidence="1 2">
    <name type="scientific">Providencia rettgeri</name>
    <dbReference type="NCBI Taxonomy" id="587"/>
    <lineage>
        <taxon>Bacteria</taxon>
        <taxon>Pseudomonadati</taxon>
        <taxon>Pseudomonadota</taxon>
        <taxon>Gammaproteobacteria</taxon>
        <taxon>Enterobacterales</taxon>
        <taxon>Morganellaceae</taxon>
        <taxon>Providencia</taxon>
    </lineage>
</organism>
<name>A0A939NAP8_PRORE</name>
<gene>
    <name evidence="1" type="ORF">J4727_09415</name>
</gene>
<accession>A0A939NAP8</accession>
<protein>
    <submittedName>
        <fullName evidence="1">DUF560 domain-containing protein</fullName>
    </submittedName>
</protein>
<reference evidence="1" key="1">
    <citation type="submission" date="2021-03" db="EMBL/GenBank/DDBJ databases">
        <title>Molecular epidemiology and mechanisms of colistin and carbapenem resistance in Enterobacteriaceae from clinical isolates, the environment and porcine samples in Pretoria, South Africa.</title>
        <authorList>
            <person name="Bogoshi D."/>
            <person name="Mbelle N.M."/>
            <person name="Naidoo V."/>
            <person name="Osei Sekyere J."/>
        </authorList>
    </citation>
    <scope>NUCLEOTIDE SEQUENCE</scope>
    <source>
        <strain evidence="1">C052</strain>
    </source>
</reference>
<dbReference type="AlphaFoldDB" id="A0A939NAP8"/>